<proteinExistence type="predicted"/>
<reference evidence="3" key="1">
    <citation type="submission" date="2017-09" db="EMBL/GenBank/DDBJ databases">
        <authorList>
            <person name="Varghese N."/>
            <person name="Submissions S."/>
        </authorList>
    </citation>
    <scope>NUCLEOTIDE SEQUENCE [LARGE SCALE GENOMIC DNA]</scope>
    <source>
        <strain evidence="3">C7</strain>
    </source>
</reference>
<evidence type="ECO:0000313" key="2">
    <source>
        <dbReference type="EMBL" id="SOH93687.1"/>
    </source>
</evidence>
<dbReference type="InterPro" id="IPR036388">
    <property type="entry name" value="WH-like_DNA-bd_sf"/>
</dbReference>
<gene>
    <name evidence="2" type="ORF">SAMN06273572_102365</name>
</gene>
<evidence type="ECO:0000313" key="3">
    <source>
        <dbReference type="Proteomes" id="UP000220034"/>
    </source>
</evidence>
<dbReference type="PRINTS" id="PR00598">
    <property type="entry name" value="HTHMARR"/>
</dbReference>
<dbReference type="GO" id="GO:0003700">
    <property type="term" value="F:DNA-binding transcription factor activity"/>
    <property type="evidence" value="ECO:0007669"/>
    <property type="project" value="InterPro"/>
</dbReference>
<dbReference type="PANTHER" id="PTHR33164">
    <property type="entry name" value="TRANSCRIPTIONAL REGULATOR, MARR FAMILY"/>
    <property type="match status" value="1"/>
</dbReference>
<dbReference type="GO" id="GO:0006950">
    <property type="term" value="P:response to stress"/>
    <property type="evidence" value="ECO:0007669"/>
    <property type="project" value="TreeGrafter"/>
</dbReference>
<keyword evidence="2" id="KW-0238">DNA-binding</keyword>
<dbReference type="Pfam" id="PF12802">
    <property type="entry name" value="MarR_2"/>
    <property type="match status" value="1"/>
</dbReference>
<name>A0A2C9CR41_9RHOB</name>
<dbReference type="InterPro" id="IPR036390">
    <property type="entry name" value="WH_DNA-bd_sf"/>
</dbReference>
<accession>A0A2C9CR41</accession>
<dbReference type="AlphaFoldDB" id="A0A2C9CR41"/>
<protein>
    <submittedName>
        <fullName evidence="2">DNA-binding transcriptional regulator, MarR family</fullName>
    </submittedName>
</protein>
<keyword evidence="3" id="KW-1185">Reference proteome</keyword>
<dbReference type="SUPFAM" id="SSF46785">
    <property type="entry name" value="Winged helix' DNA-binding domain"/>
    <property type="match status" value="1"/>
</dbReference>
<dbReference type="PROSITE" id="PS50995">
    <property type="entry name" value="HTH_MARR_2"/>
    <property type="match status" value="1"/>
</dbReference>
<feature type="domain" description="HTH marR-type" evidence="1">
    <location>
        <begin position="4"/>
        <end position="136"/>
    </location>
</feature>
<sequence>MKNDAYLMHFLLHASDLVEDKLRRRLNELDLHPRQARVLDALSRMEPTSQVELARAFDVTAASMSTMTVRLMAAGLITRQVDPDQARSNVLRLTPQGTELLDTIHQAWRSIDDEIAELIGPEDAATLAALTRKLRNSLGGSAPGMKQAKTASNS</sequence>
<dbReference type="Proteomes" id="UP000220034">
    <property type="component" value="Unassembled WGS sequence"/>
</dbReference>
<dbReference type="GO" id="GO:0003677">
    <property type="term" value="F:DNA binding"/>
    <property type="evidence" value="ECO:0007669"/>
    <property type="project" value="UniProtKB-KW"/>
</dbReference>
<dbReference type="InterPro" id="IPR039422">
    <property type="entry name" value="MarR/SlyA-like"/>
</dbReference>
<dbReference type="EMBL" id="OCTN01000002">
    <property type="protein sequence ID" value="SOH93687.1"/>
    <property type="molecule type" value="Genomic_DNA"/>
</dbReference>
<dbReference type="Gene3D" id="1.10.10.10">
    <property type="entry name" value="Winged helix-like DNA-binding domain superfamily/Winged helix DNA-binding domain"/>
    <property type="match status" value="1"/>
</dbReference>
<dbReference type="SMART" id="SM00347">
    <property type="entry name" value="HTH_MARR"/>
    <property type="match status" value="1"/>
</dbReference>
<evidence type="ECO:0000259" key="1">
    <source>
        <dbReference type="PROSITE" id="PS50995"/>
    </source>
</evidence>
<dbReference type="OrthoDB" id="2287011at2"/>
<dbReference type="InterPro" id="IPR000835">
    <property type="entry name" value="HTH_MarR-typ"/>
</dbReference>
<dbReference type="PANTHER" id="PTHR33164:SF57">
    <property type="entry name" value="MARR-FAMILY TRANSCRIPTIONAL REGULATOR"/>
    <property type="match status" value="1"/>
</dbReference>
<organism evidence="2 3">
    <name type="scientific">Pontivivens marinum</name>
    <dbReference type="NCBI Taxonomy" id="1690039"/>
    <lineage>
        <taxon>Bacteria</taxon>
        <taxon>Pseudomonadati</taxon>
        <taxon>Pseudomonadota</taxon>
        <taxon>Alphaproteobacteria</taxon>
        <taxon>Rhodobacterales</taxon>
        <taxon>Paracoccaceae</taxon>
        <taxon>Pontivivens</taxon>
    </lineage>
</organism>